<accession>F4XR95</accession>
<keyword evidence="1" id="KW-0812">Transmembrane</keyword>
<feature type="transmembrane region" description="Helical" evidence="1">
    <location>
        <begin position="64"/>
        <end position="88"/>
    </location>
</feature>
<organism evidence="2 3">
    <name type="scientific">Moorena producens 3L</name>
    <dbReference type="NCBI Taxonomy" id="489825"/>
    <lineage>
        <taxon>Bacteria</taxon>
        <taxon>Bacillati</taxon>
        <taxon>Cyanobacteriota</taxon>
        <taxon>Cyanophyceae</taxon>
        <taxon>Coleofasciculales</taxon>
        <taxon>Coleofasciculaceae</taxon>
        <taxon>Moorena</taxon>
    </lineage>
</organism>
<name>F4XR95_9CYAN</name>
<evidence type="ECO:0008006" key="4">
    <source>
        <dbReference type="Google" id="ProtNLM"/>
    </source>
</evidence>
<feature type="transmembrane region" description="Helical" evidence="1">
    <location>
        <begin position="12"/>
        <end position="44"/>
    </location>
</feature>
<dbReference type="Proteomes" id="UP000003959">
    <property type="component" value="Unassembled WGS sequence"/>
</dbReference>
<evidence type="ECO:0000256" key="1">
    <source>
        <dbReference type="SAM" id="Phobius"/>
    </source>
</evidence>
<keyword evidence="1" id="KW-1133">Transmembrane helix</keyword>
<proteinExistence type="predicted"/>
<dbReference type="AlphaFoldDB" id="F4XR95"/>
<dbReference type="HOGENOM" id="CLU_165358_0_0_3"/>
<evidence type="ECO:0000313" key="3">
    <source>
        <dbReference type="Proteomes" id="UP000003959"/>
    </source>
</evidence>
<evidence type="ECO:0000313" key="2">
    <source>
        <dbReference type="EMBL" id="EGJ32896.1"/>
    </source>
</evidence>
<dbReference type="eggNOG" id="ENOG50330K7">
    <property type="taxonomic scope" value="Bacteria"/>
</dbReference>
<keyword evidence="1" id="KW-0472">Membrane</keyword>
<protein>
    <recommendedName>
        <fullName evidence="4">ABC transmembrane type-1 domain-containing protein</fullName>
    </recommendedName>
</protein>
<gene>
    <name evidence="2" type="ORF">LYNGBM3L_60410</name>
</gene>
<reference evidence="3" key="1">
    <citation type="journal article" date="2011" name="Proc. Natl. Acad. Sci. U.S.A.">
        <title>Genomic insights into the physiology and ecology of the marine filamentous cyanobacterium Lyngbya majuscula.</title>
        <authorList>
            <person name="Jones A.C."/>
            <person name="Monroe E.A."/>
            <person name="Podell S."/>
            <person name="Hess W.R."/>
            <person name="Klages S."/>
            <person name="Esquenazi E."/>
            <person name="Niessen S."/>
            <person name="Hoover H."/>
            <person name="Rothmann M."/>
            <person name="Lasken R.S."/>
            <person name="Yates J.R.III."/>
            <person name="Reinhardt R."/>
            <person name="Kube M."/>
            <person name="Burkart M.D."/>
            <person name="Allen E.E."/>
            <person name="Dorrestein P.C."/>
            <person name="Gerwick W.H."/>
            <person name="Gerwick L."/>
        </authorList>
    </citation>
    <scope>NUCLEOTIDE SEQUENCE [LARGE SCALE GENOMIC DNA]</scope>
    <source>
        <strain evidence="3">3L</strain>
    </source>
</reference>
<sequence length="102" mass="10945">MWLNFMSILPNFLRSLVITILLSFMAPVALVIGLLAGFGIIGYIPGLTGFGLTATTELLKFLTIFGSGSPIQGVLVIAFTCSLVGALFDLYACARYHNLNDN</sequence>
<keyword evidence="3" id="KW-1185">Reference proteome</keyword>
<dbReference type="EMBL" id="GL890882">
    <property type="protein sequence ID" value="EGJ32896.1"/>
    <property type="molecule type" value="Genomic_DNA"/>
</dbReference>